<dbReference type="InterPro" id="IPR051219">
    <property type="entry name" value="Heterochromatin_chromo-domain"/>
</dbReference>
<dbReference type="GO" id="GO:0000792">
    <property type="term" value="C:heterochromatin"/>
    <property type="evidence" value="ECO:0007669"/>
    <property type="project" value="UniProtKB-ARBA"/>
</dbReference>
<dbReference type="SMART" id="SM00298">
    <property type="entry name" value="CHROMO"/>
    <property type="match status" value="1"/>
</dbReference>
<comment type="subcellular location">
    <subcellularLocation>
        <location evidence="1">Nucleus</location>
    </subcellularLocation>
</comment>
<dbReference type="CDD" id="cd00024">
    <property type="entry name" value="CD_CSD"/>
    <property type="match status" value="1"/>
</dbReference>
<dbReference type="SMART" id="SM00300">
    <property type="entry name" value="ChSh"/>
    <property type="match status" value="1"/>
</dbReference>
<dbReference type="Proteomes" id="UP000298663">
    <property type="component" value="Unassembled WGS sequence"/>
</dbReference>
<dbReference type="SUPFAM" id="SSF54160">
    <property type="entry name" value="Chromo domain-like"/>
    <property type="match status" value="2"/>
</dbReference>
<reference evidence="4 5" key="1">
    <citation type="journal article" date="2015" name="Genome Biol.">
        <title>Comparative genomics of Steinernema reveals deeply conserved gene regulatory networks.</title>
        <authorList>
            <person name="Dillman A.R."/>
            <person name="Macchietto M."/>
            <person name="Porter C.F."/>
            <person name="Rogers A."/>
            <person name="Williams B."/>
            <person name="Antoshechkin I."/>
            <person name="Lee M.M."/>
            <person name="Goodwin Z."/>
            <person name="Lu X."/>
            <person name="Lewis E.E."/>
            <person name="Goodrich-Blair H."/>
            <person name="Stock S.P."/>
            <person name="Adams B.J."/>
            <person name="Sternberg P.W."/>
            <person name="Mortazavi A."/>
        </authorList>
    </citation>
    <scope>NUCLEOTIDE SEQUENCE [LARGE SCALE GENOMIC DNA]</scope>
    <source>
        <strain evidence="4 5">ALL</strain>
    </source>
</reference>
<dbReference type="PROSITE" id="PS00598">
    <property type="entry name" value="CHROMO_1"/>
    <property type="match status" value="1"/>
</dbReference>
<dbReference type="InterPro" id="IPR008251">
    <property type="entry name" value="Chromo_shadow_dom"/>
</dbReference>
<dbReference type="Pfam" id="PF01393">
    <property type="entry name" value="Chromo_shadow"/>
    <property type="match status" value="1"/>
</dbReference>
<dbReference type="InterPro" id="IPR000953">
    <property type="entry name" value="Chromo/chromo_shadow_dom"/>
</dbReference>
<protein>
    <recommendedName>
        <fullName evidence="3">Chromo domain-containing protein</fullName>
    </recommendedName>
</protein>
<dbReference type="OrthoDB" id="433924at2759"/>
<keyword evidence="5" id="KW-1185">Reference proteome</keyword>
<evidence type="ECO:0000256" key="2">
    <source>
        <dbReference type="ARBA" id="ARBA00023242"/>
    </source>
</evidence>
<organism evidence="4 5">
    <name type="scientific">Steinernema carpocapsae</name>
    <name type="common">Entomopathogenic nematode</name>
    <dbReference type="NCBI Taxonomy" id="34508"/>
    <lineage>
        <taxon>Eukaryota</taxon>
        <taxon>Metazoa</taxon>
        <taxon>Ecdysozoa</taxon>
        <taxon>Nematoda</taxon>
        <taxon>Chromadorea</taxon>
        <taxon>Rhabditida</taxon>
        <taxon>Tylenchina</taxon>
        <taxon>Panagrolaimomorpha</taxon>
        <taxon>Strongyloidoidea</taxon>
        <taxon>Steinernematidae</taxon>
        <taxon>Steinernema</taxon>
    </lineage>
</organism>
<evidence type="ECO:0000313" key="5">
    <source>
        <dbReference type="Proteomes" id="UP000298663"/>
    </source>
</evidence>
<dbReference type="InterPro" id="IPR023780">
    <property type="entry name" value="Chromo_domain"/>
</dbReference>
<dbReference type="Gene3D" id="2.40.50.40">
    <property type="match status" value="2"/>
</dbReference>
<evidence type="ECO:0000313" key="4">
    <source>
        <dbReference type="EMBL" id="TKR68543.1"/>
    </source>
</evidence>
<evidence type="ECO:0000259" key="3">
    <source>
        <dbReference type="PROSITE" id="PS50013"/>
    </source>
</evidence>
<dbReference type="Pfam" id="PF00385">
    <property type="entry name" value="Chromo"/>
    <property type="match status" value="1"/>
</dbReference>
<proteinExistence type="predicted"/>
<feature type="domain" description="Chromo" evidence="3">
    <location>
        <begin position="37"/>
        <end position="94"/>
    </location>
</feature>
<evidence type="ECO:0000256" key="1">
    <source>
        <dbReference type="ARBA" id="ARBA00004123"/>
    </source>
</evidence>
<dbReference type="PANTHER" id="PTHR22812">
    <property type="entry name" value="CHROMOBOX PROTEIN"/>
    <property type="match status" value="1"/>
</dbReference>
<dbReference type="PROSITE" id="PS50013">
    <property type="entry name" value="CHROMO_2"/>
    <property type="match status" value="1"/>
</dbReference>
<dbReference type="GO" id="GO:0005634">
    <property type="term" value="C:nucleus"/>
    <property type="evidence" value="ECO:0007669"/>
    <property type="project" value="UniProtKB-SubCell"/>
</dbReference>
<sequence length="163" mass="18316">MDTNVPSPLLDLIPAVMVNPSTTAKPTDAEQSAYGACTMEEVVGRRLQNGKSEYLIKWVGFDASQNSWEPEEKMDEKLIAQFRLSQKIRESRRRNAEGSLSVSKGLLRGLTPKKIIAATKQMGETLFLVQYFDTEELDLAPAKEVFDKAPLMVLQFFEKYLPG</sequence>
<name>A0A4U5MI34_STECR</name>
<dbReference type="STRING" id="34508.A0A4U5MI34"/>
<reference evidence="4 5" key="2">
    <citation type="journal article" date="2019" name="G3 (Bethesda)">
        <title>Hybrid Assembly of the Genome of the Entomopathogenic Nematode Steinernema carpocapsae Identifies the X-Chromosome.</title>
        <authorList>
            <person name="Serra L."/>
            <person name="Macchietto M."/>
            <person name="Macias-Munoz A."/>
            <person name="McGill C.J."/>
            <person name="Rodriguez I.M."/>
            <person name="Rodriguez B."/>
            <person name="Murad R."/>
            <person name="Mortazavi A."/>
        </authorList>
    </citation>
    <scope>NUCLEOTIDE SEQUENCE [LARGE SCALE GENOMIC DNA]</scope>
    <source>
        <strain evidence="4 5">ALL</strain>
    </source>
</reference>
<dbReference type="AlphaFoldDB" id="A0A4U5MI34"/>
<keyword evidence="2" id="KW-0539">Nucleus</keyword>
<accession>A0A4U5MI34</accession>
<dbReference type="InterPro" id="IPR016197">
    <property type="entry name" value="Chromo-like_dom_sf"/>
</dbReference>
<dbReference type="InterPro" id="IPR023779">
    <property type="entry name" value="Chromodomain_CS"/>
</dbReference>
<gene>
    <name evidence="4" type="ORF">L596_024508</name>
</gene>
<dbReference type="CDD" id="cd00034">
    <property type="entry name" value="CSD"/>
    <property type="match status" value="1"/>
</dbReference>
<comment type="caution">
    <text evidence="4">The sequence shown here is derived from an EMBL/GenBank/DDBJ whole genome shotgun (WGS) entry which is preliminary data.</text>
</comment>
<dbReference type="EMBL" id="AZBU02000008">
    <property type="protein sequence ID" value="TKR68543.1"/>
    <property type="molecule type" value="Genomic_DNA"/>
</dbReference>